<protein>
    <submittedName>
        <fullName evidence="1">Uncharacterized protein</fullName>
    </submittedName>
</protein>
<organism evidence="1 2">
    <name type="scientific">Salinivibrio kushneri</name>
    <dbReference type="NCBI Taxonomy" id="1908198"/>
    <lineage>
        <taxon>Bacteria</taxon>
        <taxon>Pseudomonadati</taxon>
        <taxon>Pseudomonadota</taxon>
        <taxon>Gammaproteobacteria</taxon>
        <taxon>Vibrionales</taxon>
        <taxon>Vibrionaceae</taxon>
        <taxon>Salinivibrio</taxon>
    </lineage>
</organism>
<dbReference type="AlphaFoldDB" id="A0AA47KJM7"/>
<evidence type="ECO:0000313" key="2">
    <source>
        <dbReference type="Proteomes" id="UP001164748"/>
    </source>
</evidence>
<evidence type="ECO:0000313" key="1">
    <source>
        <dbReference type="EMBL" id="WBA08195.1"/>
    </source>
</evidence>
<dbReference type="RefSeq" id="WP_269578701.1">
    <property type="nucleotide sequence ID" value="NZ_CP114588.1"/>
</dbReference>
<sequence length="198" mass="23687">MTSITHKQKSEQLTVYHFKKVIKQVKNNKPVDIKMSVKVINIHLLTAVTTKRDLFFFWNEILSESLLDLTNEERDNINGYIEDQPISNKTIRVLSDVIYKKSQYSKNETSRFLVRTKEKLYREKLKKYDFKDLCNEDRKTNWLWCYIRKNTNKKLGHLIYKENIKGNPTKEVIFKDLELNHLYLQETLPNTMSRPKIG</sequence>
<dbReference type="Proteomes" id="UP001164748">
    <property type="component" value="Chromosome"/>
</dbReference>
<name>A0AA47KJM7_9GAMM</name>
<accession>A0AA47KJM7</accession>
<gene>
    <name evidence="1" type="ORF">N8M53_10250</name>
</gene>
<reference evidence="1" key="1">
    <citation type="submission" date="2022-09" db="EMBL/GenBank/DDBJ databases">
        <authorList>
            <person name="Li Z.-J."/>
        </authorList>
    </citation>
    <scope>NUCLEOTIDE SEQUENCE</scope>
    <source>
        <strain evidence="1">TGB11</strain>
    </source>
</reference>
<proteinExistence type="predicted"/>
<dbReference type="EMBL" id="CP114588">
    <property type="protein sequence ID" value="WBA08195.1"/>
    <property type="molecule type" value="Genomic_DNA"/>
</dbReference>